<sequence>MLGHLSSLGKKQEGEVFRIAENTEGKADETDESEGDDGDEHENERYQEFGIPIVLGSFPVTNSKDEVSDTASTFQYEGELLPVMWDDGEPKQRVIHKWSDWMSLSDVFIFEDILTQDILEKYFKKCTGFISDGDLAINWDGIDRRDRAKQCSGTSIHVLWIVGPSDLSFCHCIRMGTVLGHIIRHETSQRTVQ</sequence>
<feature type="region of interest" description="Disordered" evidence="1">
    <location>
        <begin position="1"/>
        <end position="42"/>
    </location>
</feature>
<name>A0AAV5A5D4_9AGAM</name>
<comment type="caution">
    <text evidence="2">The sequence shown here is derived from an EMBL/GenBank/DDBJ whole genome shotgun (WGS) entry which is preliminary data.</text>
</comment>
<dbReference type="EMBL" id="BPWL01000003">
    <property type="protein sequence ID" value="GJJ08216.1"/>
    <property type="molecule type" value="Genomic_DNA"/>
</dbReference>
<dbReference type="AlphaFoldDB" id="A0AAV5A5D4"/>
<gene>
    <name evidence="2" type="ORF">Clacol_002425</name>
</gene>
<evidence type="ECO:0000313" key="2">
    <source>
        <dbReference type="EMBL" id="GJJ08216.1"/>
    </source>
</evidence>
<reference evidence="2" key="1">
    <citation type="submission" date="2021-10" db="EMBL/GenBank/DDBJ databases">
        <title>De novo Genome Assembly of Clathrus columnatus (Basidiomycota, Fungi) Using Illumina and Nanopore Sequence Data.</title>
        <authorList>
            <person name="Ogiso-Tanaka E."/>
            <person name="Itagaki H."/>
            <person name="Hosoya T."/>
            <person name="Hosaka K."/>
        </authorList>
    </citation>
    <scope>NUCLEOTIDE SEQUENCE</scope>
    <source>
        <strain evidence="2">MO-923</strain>
    </source>
</reference>
<feature type="compositionally biased region" description="Acidic residues" evidence="1">
    <location>
        <begin position="29"/>
        <end position="41"/>
    </location>
</feature>
<organism evidence="2 3">
    <name type="scientific">Clathrus columnatus</name>
    <dbReference type="NCBI Taxonomy" id="1419009"/>
    <lineage>
        <taxon>Eukaryota</taxon>
        <taxon>Fungi</taxon>
        <taxon>Dikarya</taxon>
        <taxon>Basidiomycota</taxon>
        <taxon>Agaricomycotina</taxon>
        <taxon>Agaricomycetes</taxon>
        <taxon>Phallomycetidae</taxon>
        <taxon>Phallales</taxon>
        <taxon>Clathraceae</taxon>
        <taxon>Clathrus</taxon>
    </lineage>
</organism>
<keyword evidence="3" id="KW-1185">Reference proteome</keyword>
<protein>
    <submittedName>
        <fullName evidence="2">Uncharacterized protein</fullName>
    </submittedName>
</protein>
<evidence type="ECO:0000313" key="3">
    <source>
        <dbReference type="Proteomes" id="UP001050691"/>
    </source>
</evidence>
<accession>A0AAV5A5D4</accession>
<proteinExistence type="predicted"/>
<feature type="compositionally biased region" description="Basic and acidic residues" evidence="1">
    <location>
        <begin position="10"/>
        <end position="28"/>
    </location>
</feature>
<evidence type="ECO:0000256" key="1">
    <source>
        <dbReference type="SAM" id="MobiDB-lite"/>
    </source>
</evidence>
<dbReference type="Proteomes" id="UP001050691">
    <property type="component" value="Unassembled WGS sequence"/>
</dbReference>